<comment type="catalytic activity">
    <reaction evidence="4">
        <text>uridine(2604) in 23S rRNA = pseudouridine(2604) in 23S rRNA</text>
        <dbReference type="Rhea" id="RHEA:38875"/>
        <dbReference type="Rhea" id="RHEA-COMP:10093"/>
        <dbReference type="Rhea" id="RHEA-COMP:10094"/>
        <dbReference type="ChEBI" id="CHEBI:65314"/>
        <dbReference type="ChEBI" id="CHEBI:65315"/>
        <dbReference type="EC" id="5.4.99.21"/>
    </reaction>
</comment>
<evidence type="ECO:0000256" key="3">
    <source>
        <dbReference type="ARBA" id="ARBA00036390"/>
    </source>
</evidence>
<dbReference type="PANTHER" id="PTHR47683">
    <property type="entry name" value="PSEUDOURIDINE SYNTHASE FAMILY PROTEIN-RELATED"/>
    <property type="match status" value="1"/>
</dbReference>
<dbReference type="Gene3D" id="3.30.70.1560">
    <property type="entry name" value="Alpha-L RNA-binding motif"/>
    <property type="match status" value="1"/>
</dbReference>
<evidence type="ECO:0000256" key="2">
    <source>
        <dbReference type="ARBA" id="ARBA00023235"/>
    </source>
</evidence>
<gene>
    <name evidence="8" type="primary">rluF</name>
    <name evidence="8" type="ORF">GHNINEIG_01007</name>
</gene>
<dbReference type="Gene3D" id="3.10.290.10">
    <property type="entry name" value="RNA-binding S4 domain"/>
    <property type="match status" value="1"/>
</dbReference>
<reference evidence="8 9" key="1">
    <citation type="submission" date="2018-08" db="EMBL/GenBank/DDBJ databases">
        <title>Horizontal acquisition of hydrogen conversion ability and other habitat adaptations in Hydrogenovibrio crunogenus strains.</title>
        <authorList>
            <person name="Gonnella G."/>
            <person name="Adam N."/>
            <person name="Perner M."/>
        </authorList>
    </citation>
    <scope>NUCLEOTIDE SEQUENCE [LARGE SCALE GENOMIC DNA]</scope>
    <source>
        <strain evidence="8 9">SP-41</strain>
    </source>
</reference>
<dbReference type="GO" id="GO:0160138">
    <property type="term" value="F:23S rRNA pseudouridine(2604) synthase activity"/>
    <property type="evidence" value="ECO:0007669"/>
    <property type="project" value="UniProtKB-EC"/>
</dbReference>
<dbReference type="InterPro" id="IPR006145">
    <property type="entry name" value="PsdUridine_synth_RsuA/RluA"/>
</dbReference>
<keyword evidence="5" id="KW-0694">RNA-binding</keyword>
<protein>
    <recommendedName>
        <fullName evidence="6">Pseudouridine synthase</fullName>
        <ecNumber evidence="6">5.4.99.-</ecNumber>
    </recommendedName>
</protein>
<evidence type="ECO:0000256" key="1">
    <source>
        <dbReference type="ARBA" id="ARBA00008348"/>
    </source>
</evidence>
<dbReference type="InterPro" id="IPR020094">
    <property type="entry name" value="TruA/RsuA/RluB/E/F_N"/>
</dbReference>
<comment type="catalytic activity">
    <reaction evidence="3">
        <text>uridine(35) in tRNA(Tyr) = pseudouridine(35) in tRNA(Tyr)</text>
        <dbReference type="Rhea" id="RHEA:60556"/>
        <dbReference type="Rhea" id="RHEA-COMP:15607"/>
        <dbReference type="Rhea" id="RHEA-COMP:15608"/>
        <dbReference type="ChEBI" id="CHEBI:65314"/>
        <dbReference type="ChEBI" id="CHEBI:65315"/>
    </reaction>
</comment>
<evidence type="ECO:0000313" key="9">
    <source>
        <dbReference type="Proteomes" id="UP000296201"/>
    </source>
</evidence>
<feature type="domain" description="RNA-binding S4" evidence="7">
    <location>
        <begin position="8"/>
        <end position="68"/>
    </location>
</feature>
<dbReference type="InterPro" id="IPR042092">
    <property type="entry name" value="PsdUridine_s_RsuA/RluB/E/F_cat"/>
</dbReference>
<dbReference type="InterPro" id="IPR020103">
    <property type="entry name" value="PsdUridine_synth_cat_dom_sf"/>
</dbReference>
<keyword evidence="2 6" id="KW-0413">Isomerase</keyword>
<evidence type="ECO:0000256" key="4">
    <source>
        <dbReference type="ARBA" id="ARBA00036535"/>
    </source>
</evidence>
<dbReference type="GO" id="GO:0003723">
    <property type="term" value="F:RNA binding"/>
    <property type="evidence" value="ECO:0007669"/>
    <property type="project" value="UniProtKB-KW"/>
</dbReference>
<evidence type="ECO:0000313" key="8">
    <source>
        <dbReference type="EMBL" id="QBZ82966.1"/>
    </source>
</evidence>
<dbReference type="Pfam" id="PF01479">
    <property type="entry name" value="S4"/>
    <property type="match status" value="1"/>
</dbReference>
<dbReference type="EC" id="5.4.99.-" evidence="6"/>
<evidence type="ECO:0000256" key="5">
    <source>
        <dbReference type="PROSITE-ProRule" id="PRU00182"/>
    </source>
</evidence>
<evidence type="ECO:0000256" key="6">
    <source>
        <dbReference type="RuleBase" id="RU003887"/>
    </source>
</evidence>
<sequence length="237" mass="26736">MATDFSSMRLNKLISQAGLGSKKQADAWIMQNRVTVNGQVASVGQKVNQQDQVLLDDRPVDWSPEVLLMAYHKPVGVVCTHDISVANNLVVTTGLTRHFSAMGRLDKASEGLMILTNQGDLTNRILQPGFAHEKEYWVEVDQPLTDYFLTNMQQGVEIMGQITQPCEIEATGEYCFKIVLTQGLNKQIRRMCKALGYRVLHLQRIRIAQVWLDDLPVNTLRELNDMEKLALQQLLPS</sequence>
<dbReference type="PANTHER" id="PTHR47683:SF2">
    <property type="entry name" value="RNA-BINDING S4 DOMAIN-CONTAINING PROTEIN"/>
    <property type="match status" value="1"/>
</dbReference>
<dbReference type="SMART" id="SM00363">
    <property type="entry name" value="S4"/>
    <property type="match status" value="1"/>
</dbReference>
<dbReference type="PROSITE" id="PS50889">
    <property type="entry name" value="S4"/>
    <property type="match status" value="1"/>
</dbReference>
<dbReference type="AlphaFoldDB" id="A0A4P7NZ55"/>
<dbReference type="FunFam" id="3.30.70.1560:FF:000002">
    <property type="entry name" value="Pseudouridine synthase"/>
    <property type="match status" value="1"/>
</dbReference>
<dbReference type="InterPro" id="IPR036986">
    <property type="entry name" value="S4_RNA-bd_sf"/>
</dbReference>
<dbReference type="SUPFAM" id="SSF55120">
    <property type="entry name" value="Pseudouridine synthase"/>
    <property type="match status" value="1"/>
</dbReference>
<dbReference type="Proteomes" id="UP000296201">
    <property type="component" value="Chromosome"/>
</dbReference>
<keyword evidence="9" id="KW-1185">Reference proteome</keyword>
<proteinExistence type="inferred from homology"/>
<dbReference type="InterPro" id="IPR000748">
    <property type="entry name" value="PsdUridine_synth_RsuA/RluB/E/F"/>
</dbReference>
<dbReference type="InterPro" id="IPR018496">
    <property type="entry name" value="PsdUridine_synth_RsuA/RluB_CS"/>
</dbReference>
<dbReference type="EMBL" id="CP032096">
    <property type="protein sequence ID" value="QBZ82966.1"/>
    <property type="molecule type" value="Genomic_DNA"/>
</dbReference>
<dbReference type="Pfam" id="PF00849">
    <property type="entry name" value="PseudoU_synth_2"/>
    <property type="match status" value="1"/>
</dbReference>
<dbReference type="PROSITE" id="PS01149">
    <property type="entry name" value="PSI_RSU"/>
    <property type="match status" value="1"/>
</dbReference>
<dbReference type="GO" id="GO:0000455">
    <property type="term" value="P:enzyme-directed rRNA pseudouridine synthesis"/>
    <property type="evidence" value="ECO:0007669"/>
    <property type="project" value="UniProtKB-ARBA"/>
</dbReference>
<evidence type="ECO:0000259" key="7">
    <source>
        <dbReference type="SMART" id="SM00363"/>
    </source>
</evidence>
<organism evidence="8 9">
    <name type="scientific">Hydrogenovibrio crunogenus</name>
    <dbReference type="NCBI Taxonomy" id="39765"/>
    <lineage>
        <taxon>Bacteria</taxon>
        <taxon>Pseudomonadati</taxon>
        <taxon>Pseudomonadota</taxon>
        <taxon>Gammaproteobacteria</taxon>
        <taxon>Thiotrichales</taxon>
        <taxon>Piscirickettsiaceae</taxon>
        <taxon>Hydrogenovibrio</taxon>
    </lineage>
</organism>
<dbReference type="NCBIfam" id="TIGR00093">
    <property type="entry name" value="pseudouridine synthase"/>
    <property type="match status" value="1"/>
</dbReference>
<dbReference type="InterPro" id="IPR002942">
    <property type="entry name" value="S4_RNA-bd"/>
</dbReference>
<accession>A0A4P7NZ55</accession>
<comment type="similarity">
    <text evidence="1 6">Belongs to the pseudouridine synthase RsuA family.</text>
</comment>
<dbReference type="SUPFAM" id="SSF55174">
    <property type="entry name" value="Alpha-L RNA-binding motif"/>
    <property type="match status" value="1"/>
</dbReference>
<dbReference type="Gene3D" id="3.30.70.580">
    <property type="entry name" value="Pseudouridine synthase I, catalytic domain, N-terminal subdomain"/>
    <property type="match status" value="1"/>
</dbReference>
<dbReference type="InterPro" id="IPR050343">
    <property type="entry name" value="RsuA_PseudoU_synthase"/>
</dbReference>
<name>A0A4P7NZ55_9GAMM</name>
<dbReference type="CDD" id="cd00165">
    <property type="entry name" value="S4"/>
    <property type="match status" value="1"/>
</dbReference>